<comment type="caution">
    <text evidence="2">The sequence shown here is derived from an EMBL/GenBank/DDBJ whole genome shotgun (WGS) entry which is preliminary data.</text>
</comment>
<feature type="transmembrane region" description="Helical" evidence="1">
    <location>
        <begin position="12"/>
        <end position="33"/>
    </location>
</feature>
<keyword evidence="1" id="KW-0472">Membrane</keyword>
<keyword evidence="3" id="KW-1185">Reference proteome</keyword>
<dbReference type="RefSeq" id="WP_339576099.1">
    <property type="nucleotide sequence ID" value="NZ_JBBIAA010000031.1"/>
</dbReference>
<dbReference type="EMBL" id="JBBIAA010000031">
    <property type="protein sequence ID" value="MEJ5946718.1"/>
    <property type="molecule type" value="Genomic_DNA"/>
</dbReference>
<name>A0ABU8RNN5_9ACTN</name>
<sequence>RPPGPAGPAGPVASVASSAGVTIAVPALARALVRNLVRNLVRGLAGACVRTPVRVVAVGHGRPVVESHAHHLVHPATDVEQVFD</sequence>
<accession>A0ABU8RNN5</accession>
<protein>
    <submittedName>
        <fullName evidence="2">Uncharacterized protein</fullName>
    </submittedName>
</protein>
<evidence type="ECO:0000313" key="3">
    <source>
        <dbReference type="Proteomes" id="UP001387100"/>
    </source>
</evidence>
<dbReference type="Proteomes" id="UP001387100">
    <property type="component" value="Unassembled WGS sequence"/>
</dbReference>
<keyword evidence="1" id="KW-0812">Transmembrane</keyword>
<evidence type="ECO:0000256" key="1">
    <source>
        <dbReference type="SAM" id="Phobius"/>
    </source>
</evidence>
<proteinExistence type="predicted"/>
<gene>
    <name evidence="2" type="ORF">WDZ17_15570</name>
</gene>
<organism evidence="2 3">
    <name type="scientific">Pseudokineococcus basanitobsidens</name>
    <dbReference type="NCBI Taxonomy" id="1926649"/>
    <lineage>
        <taxon>Bacteria</taxon>
        <taxon>Bacillati</taxon>
        <taxon>Actinomycetota</taxon>
        <taxon>Actinomycetes</taxon>
        <taxon>Kineosporiales</taxon>
        <taxon>Kineosporiaceae</taxon>
        <taxon>Pseudokineococcus</taxon>
    </lineage>
</organism>
<evidence type="ECO:0000313" key="2">
    <source>
        <dbReference type="EMBL" id="MEJ5946718.1"/>
    </source>
</evidence>
<feature type="non-terminal residue" evidence="2">
    <location>
        <position position="1"/>
    </location>
</feature>
<keyword evidence="1" id="KW-1133">Transmembrane helix</keyword>
<reference evidence="2 3" key="1">
    <citation type="journal article" date="2017" name="Int. J. Syst. Evol. Microbiol.">
        <title>Pseudokineococcus basanitobsidens sp. nov., isolated from volcanic rock.</title>
        <authorList>
            <person name="Lee D.W."/>
            <person name="Park M.Y."/>
            <person name="Kim J.J."/>
            <person name="Kim B.S."/>
        </authorList>
    </citation>
    <scope>NUCLEOTIDE SEQUENCE [LARGE SCALE GENOMIC DNA]</scope>
    <source>
        <strain evidence="2 3">DSM 103726</strain>
    </source>
</reference>